<gene>
    <name evidence="2" type="ORF">D4765_08765</name>
</gene>
<evidence type="ECO:0000313" key="2">
    <source>
        <dbReference type="EMBL" id="TIH37158.1"/>
    </source>
</evidence>
<dbReference type="InterPro" id="IPR043129">
    <property type="entry name" value="ATPase_NBD"/>
</dbReference>
<comment type="similarity">
    <text evidence="1">Belongs to the ROK (NagC/XylR) family.</text>
</comment>
<evidence type="ECO:0000256" key="1">
    <source>
        <dbReference type="ARBA" id="ARBA00006479"/>
    </source>
</evidence>
<protein>
    <submittedName>
        <fullName evidence="2">ROK family protein</fullName>
    </submittedName>
</protein>
<sequence>MEAVLALDIGGTNLKGAVVDSLGRVVLAETLDAGASGDESLELVRTLLLRLKQHASEAGWNVIGAGVVTPGIIDPATGTVRYASTLEWTNVALGPVLSADLGIPVAIGHDVRSAGLAEALFGASAGVSNSVLVAIGTGVAAAILSTDLPVVGHLTSAGELGHIPALPHGEDCTCGQRGCLEVYMSGAGLARRYQALGGLDSLTAAEIVERQGTDAVARRVWGDGVEALALGLKTVTLLLDPAVIVLTGGVSRAGAALLDPVREQLAAALAWRSAPPVETSVLGTSGSRIGASVLAFRAAGRPDTPAEWMLDNLLGHPTESLVPALPAASRKN</sequence>
<accession>A0A4T2C4P3</accession>
<name>A0A4T2C4P3_9MICO</name>
<dbReference type="SUPFAM" id="SSF53067">
    <property type="entry name" value="Actin-like ATPase domain"/>
    <property type="match status" value="1"/>
</dbReference>
<dbReference type="PANTHER" id="PTHR18964">
    <property type="entry name" value="ROK (REPRESSOR, ORF, KINASE) FAMILY"/>
    <property type="match status" value="1"/>
</dbReference>
<dbReference type="Proteomes" id="UP000306192">
    <property type="component" value="Unassembled WGS sequence"/>
</dbReference>
<dbReference type="OrthoDB" id="9815677at2"/>
<keyword evidence="3" id="KW-1185">Reference proteome</keyword>
<dbReference type="EMBL" id="QYRT01000013">
    <property type="protein sequence ID" value="TIH37158.1"/>
    <property type="molecule type" value="Genomic_DNA"/>
</dbReference>
<dbReference type="PANTHER" id="PTHR18964:SF149">
    <property type="entry name" value="BIFUNCTIONAL UDP-N-ACETYLGLUCOSAMINE 2-EPIMERASE_N-ACETYLMANNOSAMINE KINASE"/>
    <property type="match status" value="1"/>
</dbReference>
<proteinExistence type="inferred from homology"/>
<dbReference type="Pfam" id="PF00480">
    <property type="entry name" value="ROK"/>
    <property type="match status" value="1"/>
</dbReference>
<organism evidence="2 3">
    <name type="scientific">Subtercola vilae</name>
    <dbReference type="NCBI Taxonomy" id="2056433"/>
    <lineage>
        <taxon>Bacteria</taxon>
        <taxon>Bacillati</taxon>
        <taxon>Actinomycetota</taxon>
        <taxon>Actinomycetes</taxon>
        <taxon>Micrococcales</taxon>
        <taxon>Microbacteriaceae</taxon>
        <taxon>Subtercola</taxon>
    </lineage>
</organism>
<dbReference type="Gene3D" id="3.30.420.40">
    <property type="match status" value="2"/>
</dbReference>
<evidence type="ECO:0000313" key="3">
    <source>
        <dbReference type="Proteomes" id="UP000306192"/>
    </source>
</evidence>
<comment type="caution">
    <text evidence="2">The sequence shown here is derived from an EMBL/GenBank/DDBJ whole genome shotgun (WGS) entry which is preliminary data.</text>
</comment>
<dbReference type="InterPro" id="IPR000600">
    <property type="entry name" value="ROK"/>
</dbReference>
<reference evidence="2 3" key="1">
    <citation type="journal article" date="2019" name="Microorganisms">
        <title>Systematic Affiliation and Genome Analysis of Subtercola vilae DB165(T) with Particular Emphasis on Cold Adaptation of an Isolate from a High-Altitude Cold Volcano Lake.</title>
        <authorList>
            <person name="Villalobos A.S."/>
            <person name="Wiese J."/>
            <person name="Imhoff J.F."/>
            <person name="Dorador C."/>
            <person name="Keller A."/>
            <person name="Hentschel U."/>
        </authorList>
    </citation>
    <scope>NUCLEOTIDE SEQUENCE [LARGE SCALE GENOMIC DNA]</scope>
    <source>
        <strain evidence="2 3">DB165</strain>
    </source>
</reference>
<dbReference type="AlphaFoldDB" id="A0A4T2C4P3"/>